<evidence type="ECO:0000313" key="1">
    <source>
        <dbReference type="EMBL" id="GFN76762.1"/>
    </source>
</evidence>
<keyword evidence="2" id="KW-1185">Reference proteome</keyword>
<proteinExistence type="predicted"/>
<accession>A0AAV3Y3G1</accession>
<reference evidence="1 2" key="1">
    <citation type="journal article" date="2021" name="Elife">
        <title>Chloroplast acquisition without the gene transfer in kleptoplastic sea slugs, Plakobranchus ocellatus.</title>
        <authorList>
            <person name="Maeda T."/>
            <person name="Takahashi S."/>
            <person name="Yoshida T."/>
            <person name="Shimamura S."/>
            <person name="Takaki Y."/>
            <person name="Nagai Y."/>
            <person name="Toyoda A."/>
            <person name="Suzuki Y."/>
            <person name="Arimoto A."/>
            <person name="Ishii H."/>
            <person name="Satoh N."/>
            <person name="Nishiyama T."/>
            <person name="Hasebe M."/>
            <person name="Maruyama T."/>
            <person name="Minagawa J."/>
            <person name="Obokata J."/>
            <person name="Shigenobu S."/>
        </authorList>
    </citation>
    <scope>NUCLEOTIDE SEQUENCE [LARGE SCALE GENOMIC DNA]</scope>
</reference>
<dbReference type="EMBL" id="BLXT01000407">
    <property type="protein sequence ID" value="GFN76762.1"/>
    <property type="molecule type" value="Genomic_DNA"/>
</dbReference>
<protein>
    <submittedName>
        <fullName evidence="1">Uncharacterized protein</fullName>
    </submittedName>
</protein>
<name>A0AAV3Y3G1_9GAST</name>
<dbReference type="Proteomes" id="UP000735302">
    <property type="component" value="Unassembled WGS sequence"/>
</dbReference>
<dbReference type="AlphaFoldDB" id="A0AAV3Y3G1"/>
<comment type="caution">
    <text evidence="1">The sequence shown here is derived from an EMBL/GenBank/DDBJ whole genome shotgun (WGS) entry which is preliminary data.</text>
</comment>
<evidence type="ECO:0000313" key="2">
    <source>
        <dbReference type="Proteomes" id="UP000735302"/>
    </source>
</evidence>
<organism evidence="1 2">
    <name type="scientific">Plakobranchus ocellatus</name>
    <dbReference type="NCBI Taxonomy" id="259542"/>
    <lineage>
        <taxon>Eukaryota</taxon>
        <taxon>Metazoa</taxon>
        <taxon>Spiralia</taxon>
        <taxon>Lophotrochozoa</taxon>
        <taxon>Mollusca</taxon>
        <taxon>Gastropoda</taxon>
        <taxon>Heterobranchia</taxon>
        <taxon>Euthyneura</taxon>
        <taxon>Panpulmonata</taxon>
        <taxon>Sacoglossa</taxon>
        <taxon>Placobranchoidea</taxon>
        <taxon>Plakobranchidae</taxon>
        <taxon>Plakobranchus</taxon>
    </lineage>
</organism>
<sequence length="91" mass="10519">MLVSTPFDRKIGILRGQTSSMRYSPTWEKTSIKEVKELAENGRRVSVITPCYNEITSRWAWTHGAEEVDYLGTLAFRQGGRYKTGREIYRS</sequence>
<gene>
    <name evidence="1" type="ORF">PoB_000326800</name>
</gene>